<gene>
    <name evidence="8" type="ORF">ACOF00016_LOCUS1211</name>
</gene>
<dbReference type="FunFam" id="3.30.110.10:FF:000001">
    <property type="entry name" value="Translation initiation factor IF-3"/>
    <property type="match status" value="1"/>
</dbReference>
<accession>A0A7S3KWM0</accession>
<dbReference type="AlphaFoldDB" id="A0A7S3KWM0"/>
<evidence type="ECO:0000259" key="6">
    <source>
        <dbReference type="Pfam" id="PF00707"/>
    </source>
</evidence>
<evidence type="ECO:0000256" key="1">
    <source>
        <dbReference type="ARBA" id="ARBA00005439"/>
    </source>
</evidence>
<sequence length="305" mass="34142">MRRTIAVSTLLGFLASWECEAFTVAPTGSRLSFDTTLSMARGPPRPRRGPPVKENRPTMNDEITQSELRVVIASSSGGKDEALGVMSRKDALARAQAEGGLDLILINDSSDPPVCKIVDYSKYRYMQEKKAKEIKKNSKASELKEVKMSYKIDIHDYSVRKKNAAKFLQQGDRVKCTVMFRGREVQHDNLGFELLDKMAEELSNLAAKEGRPKREGRNLSLILGPRPEVMKAISDGRRAEEKAKKKKKQEELEQRKAKKTENGEAAPTASQINLEEDDDDYDDDDDDDSLDALLGGDDLTKDLFN</sequence>
<dbReference type="GO" id="GO:0003743">
    <property type="term" value="F:translation initiation factor activity"/>
    <property type="evidence" value="ECO:0007669"/>
    <property type="project" value="UniProtKB-KW"/>
</dbReference>
<dbReference type="Pfam" id="PF00707">
    <property type="entry name" value="IF3_C"/>
    <property type="match status" value="1"/>
</dbReference>
<dbReference type="PANTHER" id="PTHR10938">
    <property type="entry name" value="TRANSLATION INITIATION FACTOR IF-3"/>
    <property type="match status" value="1"/>
</dbReference>
<evidence type="ECO:0000256" key="3">
    <source>
        <dbReference type="ARBA" id="ARBA00022917"/>
    </source>
</evidence>
<name>A0A7S3KWM0_9STRA</name>
<dbReference type="NCBIfam" id="TIGR00168">
    <property type="entry name" value="infC"/>
    <property type="match status" value="1"/>
</dbReference>
<dbReference type="HAMAP" id="MF_00080">
    <property type="entry name" value="IF_3"/>
    <property type="match status" value="1"/>
</dbReference>
<dbReference type="SUPFAM" id="SSF54364">
    <property type="entry name" value="Translation initiation factor IF3, N-terminal domain"/>
    <property type="match status" value="1"/>
</dbReference>
<feature type="compositionally biased region" description="Basic and acidic residues" evidence="4">
    <location>
        <begin position="236"/>
        <end position="262"/>
    </location>
</feature>
<dbReference type="SUPFAM" id="SSF55200">
    <property type="entry name" value="Translation initiation factor IF3, C-terminal domain"/>
    <property type="match status" value="1"/>
</dbReference>
<keyword evidence="3" id="KW-0648">Protein biosynthesis</keyword>
<evidence type="ECO:0000256" key="4">
    <source>
        <dbReference type="SAM" id="MobiDB-lite"/>
    </source>
</evidence>
<evidence type="ECO:0000256" key="5">
    <source>
        <dbReference type="SAM" id="SignalP"/>
    </source>
</evidence>
<feature type="region of interest" description="Disordered" evidence="4">
    <location>
        <begin position="35"/>
        <end position="58"/>
    </location>
</feature>
<feature type="chain" id="PRO_5031555475" description="Translation initiation factor IF-3" evidence="5">
    <location>
        <begin position="22"/>
        <end position="305"/>
    </location>
</feature>
<evidence type="ECO:0000313" key="8">
    <source>
        <dbReference type="EMBL" id="CAE0402984.1"/>
    </source>
</evidence>
<keyword evidence="5" id="KW-0732">Signal</keyword>
<reference evidence="8" key="1">
    <citation type="submission" date="2021-01" db="EMBL/GenBank/DDBJ databases">
        <authorList>
            <person name="Corre E."/>
            <person name="Pelletier E."/>
            <person name="Niang G."/>
            <person name="Scheremetjew M."/>
            <person name="Finn R."/>
            <person name="Kale V."/>
            <person name="Holt S."/>
            <person name="Cochrane G."/>
            <person name="Meng A."/>
            <person name="Brown T."/>
            <person name="Cohen L."/>
        </authorList>
    </citation>
    <scope>NUCLEOTIDE SEQUENCE</scope>
    <source>
        <strain evidence="8">CCMP127</strain>
    </source>
</reference>
<evidence type="ECO:0000259" key="7">
    <source>
        <dbReference type="Pfam" id="PF05198"/>
    </source>
</evidence>
<dbReference type="GO" id="GO:0005737">
    <property type="term" value="C:cytoplasm"/>
    <property type="evidence" value="ECO:0007669"/>
    <property type="project" value="UniProtKB-ARBA"/>
</dbReference>
<evidence type="ECO:0008006" key="9">
    <source>
        <dbReference type="Google" id="ProtNLM"/>
    </source>
</evidence>
<feature type="domain" description="Translation initiation factor 3 N-terminal" evidence="7">
    <location>
        <begin position="59"/>
        <end position="133"/>
    </location>
</feature>
<feature type="region of interest" description="Disordered" evidence="4">
    <location>
        <begin position="236"/>
        <end position="305"/>
    </location>
</feature>
<dbReference type="Gene3D" id="3.30.110.10">
    <property type="entry name" value="Translation initiation factor 3 (IF-3), C-terminal domain"/>
    <property type="match status" value="1"/>
</dbReference>
<dbReference type="InterPro" id="IPR036788">
    <property type="entry name" value="T_IF-3_C_sf"/>
</dbReference>
<dbReference type="GO" id="GO:0032790">
    <property type="term" value="P:ribosome disassembly"/>
    <property type="evidence" value="ECO:0007669"/>
    <property type="project" value="TreeGrafter"/>
</dbReference>
<comment type="similarity">
    <text evidence="1">Belongs to the IF-3 family.</text>
</comment>
<dbReference type="EMBL" id="HBIM01001392">
    <property type="protein sequence ID" value="CAE0402984.1"/>
    <property type="molecule type" value="Transcribed_RNA"/>
</dbReference>
<organism evidence="8">
    <name type="scientific">Amphora coffeiformis</name>
    <dbReference type="NCBI Taxonomy" id="265554"/>
    <lineage>
        <taxon>Eukaryota</taxon>
        <taxon>Sar</taxon>
        <taxon>Stramenopiles</taxon>
        <taxon>Ochrophyta</taxon>
        <taxon>Bacillariophyta</taxon>
        <taxon>Bacillariophyceae</taxon>
        <taxon>Bacillariophycidae</taxon>
        <taxon>Thalassiophysales</taxon>
        <taxon>Catenulaceae</taxon>
        <taxon>Amphora</taxon>
    </lineage>
</organism>
<dbReference type="Pfam" id="PF05198">
    <property type="entry name" value="IF3_N"/>
    <property type="match status" value="1"/>
</dbReference>
<evidence type="ECO:0000256" key="2">
    <source>
        <dbReference type="ARBA" id="ARBA00022540"/>
    </source>
</evidence>
<dbReference type="InterPro" id="IPR019814">
    <property type="entry name" value="Translation_initiation_fac_3_N"/>
</dbReference>
<dbReference type="InterPro" id="IPR001288">
    <property type="entry name" value="Translation_initiation_fac_3"/>
</dbReference>
<dbReference type="PANTHER" id="PTHR10938:SF0">
    <property type="entry name" value="TRANSLATION INITIATION FACTOR IF-3, MITOCHONDRIAL"/>
    <property type="match status" value="1"/>
</dbReference>
<dbReference type="GO" id="GO:0043022">
    <property type="term" value="F:ribosome binding"/>
    <property type="evidence" value="ECO:0007669"/>
    <property type="project" value="TreeGrafter"/>
</dbReference>
<keyword evidence="2" id="KW-0396">Initiation factor</keyword>
<feature type="compositionally biased region" description="Acidic residues" evidence="4">
    <location>
        <begin position="274"/>
        <end position="290"/>
    </location>
</feature>
<feature type="signal peptide" evidence="5">
    <location>
        <begin position="1"/>
        <end position="21"/>
    </location>
</feature>
<proteinExistence type="inferred from homology"/>
<feature type="domain" description="Translation initiation factor 3 C-terminal" evidence="6">
    <location>
        <begin position="142"/>
        <end position="225"/>
    </location>
</feature>
<dbReference type="Gene3D" id="3.10.20.80">
    <property type="entry name" value="Translation initiation factor 3 (IF-3), N-terminal domain"/>
    <property type="match status" value="1"/>
</dbReference>
<protein>
    <recommendedName>
        <fullName evidence="9">Translation initiation factor IF-3</fullName>
    </recommendedName>
</protein>
<dbReference type="InterPro" id="IPR036787">
    <property type="entry name" value="T_IF-3_N_sf"/>
</dbReference>
<dbReference type="InterPro" id="IPR019815">
    <property type="entry name" value="Translation_initiation_fac_3_C"/>
</dbReference>